<dbReference type="PANTHER" id="PTHR47926">
    <property type="entry name" value="PENTATRICOPEPTIDE REPEAT-CONTAINING PROTEIN"/>
    <property type="match status" value="1"/>
</dbReference>
<keyword evidence="1" id="KW-0677">Repeat</keyword>
<dbReference type="NCBIfam" id="TIGR00756">
    <property type="entry name" value="PPR"/>
    <property type="match status" value="4"/>
</dbReference>
<evidence type="ECO:0000313" key="3">
    <source>
        <dbReference type="EMBL" id="KAG6784200.1"/>
    </source>
</evidence>
<organism evidence="3 4">
    <name type="scientific">Populus tomentosa</name>
    <name type="common">Chinese white poplar</name>
    <dbReference type="NCBI Taxonomy" id="118781"/>
    <lineage>
        <taxon>Eukaryota</taxon>
        <taxon>Viridiplantae</taxon>
        <taxon>Streptophyta</taxon>
        <taxon>Embryophyta</taxon>
        <taxon>Tracheophyta</taxon>
        <taxon>Spermatophyta</taxon>
        <taxon>Magnoliopsida</taxon>
        <taxon>eudicotyledons</taxon>
        <taxon>Gunneridae</taxon>
        <taxon>Pentapetalae</taxon>
        <taxon>rosids</taxon>
        <taxon>fabids</taxon>
        <taxon>Malpighiales</taxon>
        <taxon>Salicaceae</taxon>
        <taxon>Saliceae</taxon>
        <taxon>Populus</taxon>
    </lineage>
</organism>
<dbReference type="PANTHER" id="PTHR47926:SF342">
    <property type="entry name" value="TETRATRICOPEPTIDE-LIKE HELICAL DOMAIN-CONTAINING PROTEIN-RELATED"/>
    <property type="match status" value="1"/>
</dbReference>
<feature type="repeat" description="PPR" evidence="2">
    <location>
        <begin position="174"/>
        <end position="208"/>
    </location>
</feature>
<reference evidence="3" key="1">
    <citation type="journal article" date="2020" name="bioRxiv">
        <title>Hybrid origin of Populus tomentosa Carr. identified through genome sequencing and phylogenomic analysis.</title>
        <authorList>
            <person name="An X."/>
            <person name="Gao K."/>
            <person name="Chen Z."/>
            <person name="Li J."/>
            <person name="Yang X."/>
            <person name="Yang X."/>
            <person name="Zhou J."/>
            <person name="Guo T."/>
            <person name="Zhao T."/>
            <person name="Huang S."/>
            <person name="Miao D."/>
            <person name="Khan W.U."/>
            <person name="Rao P."/>
            <person name="Ye M."/>
            <person name="Lei B."/>
            <person name="Liao W."/>
            <person name="Wang J."/>
            <person name="Ji L."/>
            <person name="Li Y."/>
            <person name="Guo B."/>
            <person name="Mustafa N.S."/>
            <person name="Li S."/>
            <person name="Yun Q."/>
            <person name="Keller S.R."/>
            <person name="Mao J."/>
            <person name="Zhang R."/>
            <person name="Strauss S.H."/>
        </authorList>
    </citation>
    <scope>NUCLEOTIDE SEQUENCE</scope>
    <source>
        <strain evidence="3">GM15</strain>
        <tissue evidence="3">Leaf</tissue>
    </source>
</reference>
<dbReference type="AlphaFoldDB" id="A0A8X8ABX2"/>
<feature type="repeat" description="PPR" evidence="2">
    <location>
        <begin position="412"/>
        <end position="446"/>
    </location>
</feature>
<gene>
    <name evidence="3" type="ORF">POTOM_009886</name>
</gene>
<name>A0A8X8ABX2_POPTO</name>
<dbReference type="FunFam" id="1.25.40.10:FF:000285">
    <property type="entry name" value="Pentatricopeptide repeat-containing protein, chloroplastic"/>
    <property type="match status" value="1"/>
</dbReference>
<dbReference type="GO" id="GO:0003723">
    <property type="term" value="F:RNA binding"/>
    <property type="evidence" value="ECO:0007669"/>
    <property type="project" value="InterPro"/>
</dbReference>
<dbReference type="FunFam" id="1.25.40.10:FF:000442">
    <property type="entry name" value="Pentatricopeptide repeat-containing protein At3g49710"/>
    <property type="match status" value="1"/>
</dbReference>
<dbReference type="GO" id="GO:0009451">
    <property type="term" value="P:RNA modification"/>
    <property type="evidence" value="ECO:0007669"/>
    <property type="project" value="InterPro"/>
</dbReference>
<dbReference type="FunFam" id="1.25.40.10:FF:000381">
    <property type="entry name" value="Pentatricopeptide repeat-containing protein"/>
    <property type="match status" value="1"/>
</dbReference>
<evidence type="ECO:0000256" key="1">
    <source>
        <dbReference type="ARBA" id="ARBA00022737"/>
    </source>
</evidence>
<dbReference type="InterPro" id="IPR046960">
    <property type="entry name" value="PPR_At4g14850-like_plant"/>
</dbReference>
<comment type="caution">
    <text evidence="3">The sequence shown here is derived from an EMBL/GenBank/DDBJ whole genome shotgun (WGS) entry which is preliminary data.</text>
</comment>
<keyword evidence="4" id="KW-1185">Reference proteome</keyword>
<dbReference type="EMBL" id="JAAWWB010000004">
    <property type="protein sequence ID" value="KAG6784200.1"/>
    <property type="molecule type" value="Genomic_DNA"/>
</dbReference>
<evidence type="ECO:0000313" key="4">
    <source>
        <dbReference type="Proteomes" id="UP000886885"/>
    </source>
</evidence>
<protein>
    <recommendedName>
        <fullName evidence="5">Pentatricopeptide repeat-containing protein</fullName>
    </recommendedName>
</protein>
<feature type="repeat" description="PPR" evidence="2">
    <location>
        <begin position="513"/>
        <end position="547"/>
    </location>
</feature>
<dbReference type="Pfam" id="PF13041">
    <property type="entry name" value="PPR_2"/>
    <property type="match status" value="2"/>
</dbReference>
<dbReference type="OrthoDB" id="185373at2759"/>
<dbReference type="FunFam" id="1.25.40.10:FF:002091">
    <property type="entry name" value="Pentatricopeptide repeat-containing protein At4g08210"/>
    <property type="match status" value="1"/>
</dbReference>
<dbReference type="Proteomes" id="UP000886885">
    <property type="component" value="Chromosome 2D"/>
</dbReference>
<proteinExistence type="predicted"/>
<feature type="repeat" description="PPR" evidence="2">
    <location>
        <begin position="71"/>
        <end position="105"/>
    </location>
</feature>
<dbReference type="Pfam" id="PF01535">
    <property type="entry name" value="PPR"/>
    <property type="match status" value="7"/>
</dbReference>
<evidence type="ECO:0000256" key="2">
    <source>
        <dbReference type="PROSITE-ProRule" id="PRU00708"/>
    </source>
</evidence>
<dbReference type="FunFam" id="1.25.40.10:FF:000243">
    <property type="entry name" value="Pentatricopeptide repeat-containing protein chloroplastic"/>
    <property type="match status" value="1"/>
</dbReference>
<accession>A0A8X8ABX2</accession>
<dbReference type="PROSITE" id="PS51375">
    <property type="entry name" value="PPR"/>
    <property type="match status" value="4"/>
</dbReference>
<dbReference type="InterPro" id="IPR002885">
    <property type="entry name" value="PPR_rpt"/>
</dbReference>
<sequence>MMKMDLKHIVAAIRHCGRVKALKEGKSFHSHLIKTGYSHNVYIACNLVSMYVDFTFLIDAYKLFDEMPVKNIVTWTTMVSAYTSNGKPREAIKLYTRMLDSKSEVPNGFMYSVVLKACGLVGEIELGRLIHKRFSRENLDYDIVLLNALLDMYVKCGCLSDARKVFDGISLRANSTSWNTMISGYFKEGLVEEAVNLFNQMPDRNVVSWNAIIAGLAENGSSRVLQFVCKMHREGIKLDKFTFPCALKTCSYAGFLVAGKQIHCYVLKSGLESSCFAVSALVDMYSNCNGLDDAIRLFDQYSDGTGSICDSLVLWNCMLSGYVVHEKNRAAVNMIAQIHRSGASVDSYTLSSALKVCINLLNERLGIQVHALIVISGHELDYVVGSILVDLYAKLGNMKDAFKLFHRLPQKDIVAWSGLLMGCAKMELNSLALSLFRDMVTFGVEVDQYIVSNALKVCSSLASIGTGKQVHAFCIKRGYETEQVTITALIDMYSKCGEVEDGLVLFGCVADRDVVCWTGIIVGCAQNGRANEALEIFRQMVQSGLKPNEVTYLGVLTACRHAGLVVEAQTIFGTMKCDHRLEPQIEHYYCMVDLLCQAGCFKEAEKLIAEMPFKPDKTIWSSMLGACGTHRNTGLVSTIAENLLANCPNDPSIYVMLSNAYGTLGMWDSLSQVREAAKKLGVKAAGTSWIEISS</sequence>
<evidence type="ECO:0008006" key="5">
    <source>
        <dbReference type="Google" id="ProtNLM"/>
    </source>
</evidence>